<accession>A0A1D1Y9C3</accession>
<dbReference type="PANTHER" id="PTHR36766">
    <property type="entry name" value="PLANT BROAD-SPECTRUM MILDEW RESISTANCE PROTEIN RPW8"/>
    <property type="match status" value="1"/>
</dbReference>
<dbReference type="PANTHER" id="PTHR36766:SF40">
    <property type="entry name" value="DISEASE RESISTANCE PROTEIN RGA3"/>
    <property type="match status" value="1"/>
</dbReference>
<name>A0A1D1Y9C3_9ARAE</name>
<dbReference type="AlphaFoldDB" id="A0A1D1Y9C3"/>
<protein>
    <submittedName>
        <fullName evidence="1">Putative adenylate cyclase regulatory protein</fullName>
    </submittedName>
</protein>
<dbReference type="InterPro" id="IPR032675">
    <property type="entry name" value="LRR_dom_sf"/>
</dbReference>
<dbReference type="Gene3D" id="3.80.10.10">
    <property type="entry name" value="Ribonuclease Inhibitor"/>
    <property type="match status" value="2"/>
</dbReference>
<feature type="non-terminal residue" evidence="1">
    <location>
        <position position="1"/>
    </location>
</feature>
<gene>
    <name evidence="1" type="primary">ESAG8C_2</name>
    <name evidence="1" type="ORF">g.102718</name>
</gene>
<dbReference type="SUPFAM" id="SSF52047">
    <property type="entry name" value="RNI-like"/>
    <property type="match status" value="1"/>
</dbReference>
<dbReference type="EMBL" id="GDJX01016762">
    <property type="protein sequence ID" value="JAT51174.1"/>
    <property type="molecule type" value="Transcribed_RNA"/>
</dbReference>
<evidence type="ECO:0000313" key="1">
    <source>
        <dbReference type="EMBL" id="JAT51174.1"/>
    </source>
</evidence>
<proteinExistence type="predicted"/>
<sequence length="301" mass="33494">LPIWEEWVRTEDGDLPSLNKVTISHCPRLNALPNLPQLKELELGATEQLMFPASLINLLSLQSLHISDLPNLRQLPQLPDHLLALTVKNLPAECNLQIPPSVRDLTLEGCHERALIGLLPCLTNLTSLHISQLPEVTQPLPLHNLVALQKLDISGCPKLESLDCFYFSSLSEIHEDGLQALGSLRSLSLKDCPELIFSASDRLPSALRYLALTHCPKIVPWCDKDLSRLAHLHEIWVDGIRVSAVKGDSIRCQIEEKDCGEDTRVQDGGEDTRVQFGGEDTRVRIGFRACVPTSSTFRSCR</sequence>
<organism evidence="1">
    <name type="scientific">Anthurium amnicola</name>
    <dbReference type="NCBI Taxonomy" id="1678845"/>
    <lineage>
        <taxon>Eukaryota</taxon>
        <taxon>Viridiplantae</taxon>
        <taxon>Streptophyta</taxon>
        <taxon>Embryophyta</taxon>
        <taxon>Tracheophyta</taxon>
        <taxon>Spermatophyta</taxon>
        <taxon>Magnoliopsida</taxon>
        <taxon>Liliopsida</taxon>
        <taxon>Araceae</taxon>
        <taxon>Pothoideae</taxon>
        <taxon>Potheae</taxon>
        <taxon>Anthurium</taxon>
    </lineage>
</organism>
<reference evidence="1" key="1">
    <citation type="submission" date="2015-07" db="EMBL/GenBank/DDBJ databases">
        <title>Transcriptome Assembly of Anthurium amnicola.</title>
        <authorList>
            <person name="Suzuki J."/>
        </authorList>
    </citation>
    <scope>NUCLEOTIDE SEQUENCE</scope>
</reference>